<name>A0A0L0BKL6_LUCCU</name>
<evidence type="ECO:0000313" key="16">
    <source>
        <dbReference type="Proteomes" id="UP000037069"/>
    </source>
</evidence>
<dbReference type="Proteomes" id="UP000037069">
    <property type="component" value="Unassembled WGS sequence"/>
</dbReference>
<sequence length="405" mass="46963">MRLLNYLKQNSKFYGSLMDQVRNSSPAFIQNLLPTKKIYNLGACFEVVDLLQHYPTDELTDSQFAQLSQLSNVAHLKQATKEILIPRIVGTPGHKKVRDYIVKSLKDLQWSIELDSFHDTAPIKGNLEFHNIIATLNPKAERYLVLACHYDSKYMPEVEFLGATDSAVPCAMMLNLAEVLDSHLEPFRDSKLSLMLLFFDGEEAFKEWGPKDSIYGARHLAKKWQTEGFLPKIDMLMLLDLLGAPDPKFYSFFQNTESWYTRFLNLEARLSDAGLMERYVSSGVSRHYPDRYFQPSALRSSYIEDDHIPFLQRNVPILHIIPMPFPTVWHTPDDNETIIDYSTTENLARIIRLFTMEYLFGIKCFYIIVSLFFEYSLTIFLLTIKIVTKILIDFKTIRFISTSNR</sequence>
<evidence type="ECO:0000256" key="11">
    <source>
        <dbReference type="ARBA" id="ARBA00023315"/>
    </source>
</evidence>
<comment type="subcellular location">
    <subcellularLocation>
        <location evidence="2">Secreted</location>
    </subcellularLocation>
</comment>
<keyword evidence="7" id="KW-0808">Transferase</keyword>
<keyword evidence="16" id="KW-1185">Reference proteome</keyword>
<keyword evidence="11" id="KW-0012">Acyltransferase</keyword>
<comment type="function">
    <text evidence="12">Acts as a glutaminyl-peptide cyclotransferase. Responsible for the biosynthesis of pyroglutamyl peptides. Might be more efficient in the conversion of tri and tetrapeptides in vitro. Might have a relative preference for substrates containing hydrophobic amino acids in vitro.</text>
</comment>
<evidence type="ECO:0000256" key="9">
    <source>
        <dbReference type="ARBA" id="ARBA00022833"/>
    </source>
</evidence>
<feature type="transmembrane region" description="Helical" evidence="13">
    <location>
        <begin position="365"/>
        <end position="388"/>
    </location>
</feature>
<dbReference type="OrthoDB" id="3907302at2759"/>
<gene>
    <name evidence="15" type="ORF">FF38_06900</name>
</gene>
<dbReference type="InterPro" id="IPR040234">
    <property type="entry name" value="QC/QCL"/>
</dbReference>
<evidence type="ECO:0000256" key="12">
    <source>
        <dbReference type="ARBA" id="ARBA00057903"/>
    </source>
</evidence>
<dbReference type="AlphaFoldDB" id="A0A0L0BKL6"/>
<dbReference type="GO" id="GO:0005576">
    <property type="term" value="C:extracellular region"/>
    <property type="evidence" value="ECO:0007669"/>
    <property type="project" value="UniProtKB-SubCell"/>
</dbReference>
<dbReference type="Pfam" id="PF04389">
    <property type="entry name" value="Peptidase_M28"/>
    <property type="match status" value="1"/>
</dbReference>
<dbReference type="FunFam" id="3.40.630.10:FF:000029">
    <property type="entry name" value="Glutaminyl-peptide cyclotransferase"/>
    <property type="match status" value="1"/>
</dbReference>
<evidence type="ECO:0000256" key="8">
    <source>
        <dbReference type="ARBA" id="ARBA00022723"/>
    </source>
</evidence>
<evidence type="ECO:0000256" key="3">
    <source>
        <dbReference type="ARBA" id="ARBA00006014"/>
    </source>
</evidence>
<protein>
    <recommendedName>
        <fullName evidence="5">Glutaminyl-peptide cyclotransferase</fullName>
        <ecNumber evidence="4">2.3.2.5</ecNumber>
    </recommendedName>
</protein>
<dbReference type="SUPFAM" id="SSF53187">
    <property type="entry name" value="Zn-dependent exopeptidases"/>
    <property type="match status" value="1"/>
</dbReference>
<organism evidence="15 16">
    <name type="scientific">Lucilia cuprina</name>
    <name type="common">Green bottle fly</name>
    <name type="synonym">Australian sheep blowfly</name>
    <dbReference type="NCBI Taxonomy" id="7375"/>
    <lineage>
        <taxon>Eukaryota</taxon>
        <taxon>Metazoa</taxon>
        <taxon>Ecdysozoa</taxon>
        <taxon>Arthropoda</taxon>
        <taxon>Hexapoda</taxon>
        <taxon>Insecta</taxon>
        <taxon>Pterygota</taxon>
        <taxon>Neoptera</taxon>
        <taxon>Endopterygota</taxon>
        <taxon>Diptera</taxon>
        <taxon>Brachycera</taxon>
        <taxon>Muscomorpha</taxon>
        <taxon>Oestroidea</taxon>
        <taxon>Calliphoridae</taxon>
        <taxon>Luciliinae</taxon>
        <taxon>Lucilia</taxon>
    </lineage>
</organism>
<dbReference type="GO" id="GO:0016603">
    <property type="term" value="F:glutaminyl-peptide cyclotransferase activity"/>
    <property type="evidence" value="ECO:0007669"/>
    <property type="project" value="UniProtKB-EC"/>
</dbReference>
<evidence type="ECO:0000313" key="15">
    <source>
        <dbReference type="EMBL" id="KNC20621.1"/>
    </source>
</evidence>
<evidence type="ECO:0000256" key="7">
    <source>
        <dbReference type="ARBA" id="ARBA00022679"/>
    </source>
</evidence>
<comment type="similarity">
    <text evidence="3">Belongs to the glutaminyl-peptide cyclotransferase family.</text>
</comment>
<keyword evidence="13" id="KW-1133">Transmembrane helix</keyword>
<comment type="caution">
    <text evidence="15">The sequence shown here is derived from an EMBL/GenBank/DDBJ whole genome shotgun (WGS) entry which is preliminary data.</text>
</comment>
<dbReference type="EC" id="2.3.2.5" evidence="4"/>
<proteinExistence type="inferred from homology"/>
<dbReference type="OMA" id="HYETNYP"/>
<keyword evidence="13" id="KW-0472">Membrane</keyword>
<keyword evidence="9" id="KW-0862">Zinc</keyword>
<dbReference type="InterPro" id="IPR007484">
    <property type="entry name" value="Peptidase_M28"/>
</dbReference>
<evidence type="ECO:0000259" key="14">
    <source>
        <dbReference type="Pfam" id="PF04389"/>
    </source>
</evidence>
<keyword evidence="8" id="KW-0479">Metal-binding</keyword>
<dbReference type="EMBL" id="JRES01001711">
    <property type="protein sequence ID" value="KNC20621.1"/>
    <property type="molecule type" value="Genomic_DNA"/>
</dbReference>
<comment type="catalytic activity">
    <reaction evidence="1">
        <text>N-terminal L-glutaminyl-[peptide] = N-terminal 5-oxo-L-prolyl-[peptide] + NH4(+)</text>
        <dbReference type="Rhea" id="RHEA:23652"/>
        <dbReference type="Rhea" id="RHEA-COMP:11736"/>
        <dbReference type="Rhea" id="RHEA-COMP:11846"/>
        <dbReference type="ChEBI" id="CHEBI:28938"/>
        <dbReference type="ChEBI" id="CHEBI:64722"/>
        <dbReference type="ChEBI" id="CHEBI:87215"/>
        <dbReference type="EC" id="2.3.2.5"/>
    </reaction>
</comment>
<evidence type="ECO:0000256" key="5">
    <source>
        <dbReference type="ARBA" id="ARBA00016861"/>
    </source>
</evidence>
<reference evidence="15 16" key="1">
    <citation type="journal article" date="2015" name="Nat. Commun.">
        <title>Lucilia cuprina genome unlocks parasitic fly biology to underpin future interventions.</title>
        <authorList>
            <person name="Anstead C.A."/>
            <person name="Korhonen P.K."/>
            <person name="Young N.D."/>
            <person name="Hall R.S."/>
            <person name="Jex A.R."/>
            <person name="Murali S.C."/>
            <person name="Hughes D.S."/>
            <person name="Lee S.F."/>
            <person name="Perry T."/>
            <person name="Stroehlein A.J."/>
            <person name="Ansell B.R."/>
            <person name="Breugelmans B."/>
            <person name="Hofmann A."/>
            <person name="Qu J."/>
            <person name="Dugan S."/>
            <person name="Lee S.L."/>
            <person name="Chao H."/>
            <person name="Dinh H."/>
            <person name="Han Y."/>
            <person name="Doddapaneni H.V."/>
            <person name="Worley K.C."/>
            <person name="Muzny D.M."/>
            <person name="Ioannidis P."/>
            <person name="Waterhouse R.M."/>
            <person name="Zdobnov E.M."/>
            <person name="James P.J."/>
            <person name="Bagnall N.H."/>
            <person name="Kotze A.C."/>
            <person name="Gibbs R.A."/>
            <person name="Richards S."/>
            <person name="Batterham P."/>
            <person name="Gasser R.B."/>
        </authorList>
    </citation>
    <scope>NUCLEOTIDE SEQUENCE [LARGE SCALE GENOMIC DNA]</scope>
    <source>
        <strain evidence="15 16">LS</strain>
        <tissue evidence="15">Full body</tissue>
    </source>
</reference>
<keyword evidence="13" id="KW-0812">Transmembrane</keyword>
<dbReference type="STRING" id="7375.A0A0L0BKL6"/>
<keyword evidence="6" id="KW-0964">Secreted</keyword>
<evidence type="ECO:0000256" key="13">
    <source>
        <dbReference type="SAM" id="Phobius"/>
    </source>
</evidence>
<accession>A0A0L0BKL6</accession>
<evidence type="ECO:0000256" key="1">
    <source>
        <dbReference type="ARBA" id="ARBA00000001"/>
    </source>
</evidence>
<evidence type="ECO:0000256" key="2">
    <source>
        <dbReference type="ARBA" id="ARBA00004613"/>
    </source>
</evidence>
<dbReference type="PANTHER" id="PTHR12283:SF6">
    <property type="entry name" value="GLUTAMINYL-PEPTIDE CYCLOTRANSFERASE-RELATED"/>
    <property type="match status" value="1"/>
</dbReference>
<dbReference type="Gene3D" id="3.40.630.10">
    <property type="entry name" value="Zn peptidases"/>
    <property type="match status" value="1"/>
</dbReference>
<dbReference type="CDD" id="cd03880">
    <property type="entry name" value="M28_QC_like"/>
    <property type="match status" value="1"/>
</dbReference>
<dbReference type="PANTHER" id="PTHR12283">
    <property type="entry name" value="GLUTAMINYL-PEPTIDE CYCLOTRANSFERASE"/>
    <property type="match status" value="1"/>
</dbReference>
<dbReference type="GO" id="GO:0008270">
    <property type="term" value="F:zinc ion binding"/>
    <property type="evidence" value="ECO:0007669"/>
    <property type="project" value="TreeGrafter"/>
</dbReference>
<evidence type="ECO:0000256" key="6">
    <source>
        <dbReference type="ARBA" id="ARBA00022525"/>
    </source>
</evidence>
<dbReference type="InterPro" id="IPR037457">
    <property type="entry name" value="M28_QC"/>
</dbReference>
<evidence type="ECO:0000256" key="10">
    <source>
        <dbReference type="ARBA" id="ARBA00023157"/>
    </source>
</evidence>
<feature type="domain" description="Peptidase M28" evidence="14">
    <location>
        <begin position="131"/>
        <end position="353"/>
    </location>
</feature>
<keyword evidence="10" id="KW-1015">Disulfide bond</keyword>
<evidence type="ECO:0000256" key="4">
    <source>
        <dbReference type="ARBA" id="ARBA00012012"/>
    </source>
</evidence>